<dbReference type="Pfam" id="PF16020">
    <property type="entry name" value="Deltameth_res"/>
    <property type="match status" value="1"/>
</dbReference>
<dbReference type="AlphaFoldDB" id="A0A6I9VGT8"/>
<proteinExistence type="predicted"/>
<dbReference type="InterPro" id="IPR031973">
    <property type="entry name" value="Deltameth_res_prag01"/>
</dbReference>
<gene>
    <name evidence="5" type="primary">LOC105230180</name>
</gene>
<dbReference type="GeneID" id="105230180"/>
<dbReference type="OrthoDB" id="9981889at2759"/>
<keyword evidence="4" id="KW-1185">Reference proteome</keyword>
<dbReference type="Proteomes" id="UP001652620">
    <property type="component" value="Chromosome 3"/>
</dbReference>
<evidence type="ECO:0000256" key="1">
    <source>
        <dbReference type="SAM" id="MobiDB-lite"/>
    </source>
</evidence>
<evidence type="ECO:0000313" key="4">
    <source>
        <dbReference type="Proteomes" id="UP001652620"/>
    </source>
</evidence>
<dbReference type="InParanoid" id="A0A6I9VGT8"/>
<dbReference type="PANTHER" id="PTHR22133">
    <property type="entry name" value="AT01821P-RELATED"/>
    <property type="match status" value="1"/>
</dbReference>
<keyword evidence="2" id="KW-1133">Transmembrane helix</keyword>
<feature type="domain" description="Deltamethrin resistance protein prag01" evidence="3">
    <location>
        <begin position="39"/>
        <end position="90"/>
    </location>
</feature>
<protein>
    <submittedName>
        <fullName evidence="5">Uncharacterized protein LOC105230180</fullName>
    </submittedName>
</protein>
<dbReference type="KEGG" id="bdr:105230180"/>
<evidence type="ECO:0000313" key="5">
    <source>
        <dbReference type="RefSeq" id="XP_011209105.2"/>
    </source>
</evidence>
<accession>A0A6I9VGT8</accession>
<name>A0A6I9VGT8_BACDO</name>
<evidence type="ECO:0000256" key="2">
    <source>
        <dbReference type="SAM" id="Phobius"/>
    </source>
</evidence>
<feature type="transmembrane region" description="Helical" evidence="2">
    <location>
        <begin position="60"/>
        <end position="78"/>
    </location>
</feature>
<dbReference type="PANTHER" id="PTHR22133:SF2">
    <property type="entry name" value="AT01821P-RELATED"/>
    <property type="match status" value="1"/>
</dbReference>
<keyword evidence="2" id="KW-0472">Membrane</keyword>
<feature type="region of interest" description="Disordered" evidence="1">
    <location>
        <begin position="19"/>
        <end position="44"/>
    </location>
</feature>
<keyword evidence="2" id="KW-0812">Transmembrane</keyword>
<dbReference type="RefSeq" id="XP_011209105.2">
    <property type="nucleotide sequence ID" value="XM_011210803.4"/>
</dbReference>
<organism evidence="4 5">
    <name type="scientific">Bactrocera dorsalis</name>
    <name type="common">Oriental fruit fly</name>
    <name type="synonym">Dacus dorsalis</name>
    <dbReference type="NCBI Taxonomy" id="27457"/>
    <lineage>
        <taxon>Eukaryota</taxon>
        <taxon>Metazoa</taxon>
        <taxon>Ecdysozoa</taxon>
        <taxon>Arthropoda</taxon>
        <taxon>Hexapoda</taxon>
        <taxon>Insecta</taxon>
        <taxon>Pterygota</taxon>
        <taxon>Neoptera</taxon>
        <taxon>Endopterygota</taxon>
        <taxon>Diptera</taxon>
        <taxon>Brachycera</taxon>
        <taxon>Muscomorpha</taxon>
        <taxon>Tephritoidea</taxon>
        <taxon>Tephritidae</taxon>
        <taxon>Bactrocera</taxon>
        <taxon>Bactrocera</taxon>
    </lineage>
</organism>
<sequence>MLAKHLLKVSKALRGATLRNASKAPTTPFAGGGLRSTMNDLPQPEGDWQEHYNRRNLKNTAVLSVGIITLISSIYMHFTDEAINWNYTVPVYDRCL</sequence>
<evidence type="ECO:0000259" key="3">
    <source>
        <dbReference type="Pfam" id="PF16020"/>
    </source>
</evidence>
<reference evidence="5" key="1">
    <citation type="submission" date="2025-08" db="UniProtKB">
        <authorList>
            <consortium name="RefSeq"/>
        </authorList>
    </citation>
    <scope>IDENTIFICATION</scope>
    <source>
        <tissue evidence="5">Adult</tissue>
    </source>
</reference>